<dbReference type="PANTHER" id="PTHR47178">
    <property type="entry name" value="MONOOXYGENASE, FAD-BINDING"/>
    <property type="match status" value="1"/>
</dbReference>
<evidence type="ECO:0000256" key="5">
    <source>
        <dbReference type="ARBA" id="ARBA00023033"/>
    </source>
</evidence>
<protein>
    <submittedName>
        <fullName evidence="6">Monooxygenase</fullName>
    </submittedName>
</protein>
<dbReference type="EMBL" id="JARVKM010000122">
    <property type="protein sequence ID" value="KAK9769471.1"/>
    <property type="molecule type" value="Genomic_DNA"/>
</dbReference>
<dbReference type="Proteomes" id="UP001465668">
    <property type="component" value="Unassembled WGS sequence"/>
</dbReference>
<dbReference type="PANTHER" id="PTHR47178:SF6">
    <property type="entry name" value="FAD-BINDING DOMAIN-CONTAINING PROTEIN"/>
    <property type="match status" value="1"/>
</dbReference>
<comment type="cofactor">
    <cofactor evidence="1">
        <name>FAD</name>
        <dbReference type="ChEBI" id="CHEBI:57692"/>
    </cofactor>
</comment>
<keyword evidence="4" id="KW-0560">Oxidoreductase</keyword>
<evidence type="ECO:0000313" key="7">
    <source>
        <dbReference type="Proteomes" id="UP001465668"/>
    </source>
</evidence>
<keyword evidence="2" id="KW-0285">Flavoprotein</keyword>
<evidence type="ECO:0000256" key="4">
    <source>
        <dbReference type="ARBA" id="ARBA00023002"/>
    </source>
</evidence>
<sequence length="320" mass="35694">MGVQHRIISHCIFRKYAAFGSMSTAAFLAAPDAPTPPRVRKRIFLPSVGQPFWARRKPHVLIVGAELGGLALAQGLRKHGVSYAIFERDESLHSRQQGWAIGLHTVLGELQPGLPDDVPPIEPAVNHLKPLKLPPQFIWHVSGNRLGITGGPDTFVLRANRMCLREWLATKIPITYGKQVLKAEENDDSVTAHFQDVREHLLSTPNEHTLRTNAFAVIVGETTLTGDAFERQISLGHSAYVGIAGDRARSIFVGLNKVSEDGKVGSYYWFYMISDETIDKPDHWTRLASRAERLEKALQDSRALDEKFREIIKLTPVEGI</sequence>
<keyword evidence="7" id="KW-1185">Reference proteome</keyword>
<evidence type="ECO:0000256" key="1">
    <source>
        <dbReference type="ARBA" id="ARBA00001974"/>
    </source>
</evidence>
<accession>A0ABR2X6Q9</accession>
<keyword evidence="5 6" id="KW-0503">Monooxygenase</keyword>
<organism evidence="6 7">
    <name type="scientific">Seiridium cardinale</name>
    <dbReference type="NCBI Taxonomy" id="138064"/>
    <lineage>
        <taxon>Eukaryota</taxon>
        <taxon>Fungi</taxon>
        <taxon>Dikarya</taxon>
        <taxon>Ascomycota</taxon>
        <taxon>Pezizomycotina</taxon>
        <taxon>Sordariomycetes</taxon>
        <taxon>Xylariomycetidae</taxon>
        <taxon>Amphisphaeriales</taxon>
        <taxon>Sporocadaceae</taxon>
        <taxon>Seiridium</taxon>
    </lineage>
</organism>
<evidence type="ECO:0000256" key="3">
    <source>
        <dbReference type="ARBA" id="ARBA00022827"/>
    </source>
</evidence>
<dbReference type="Gene3D" id="3.50.50.60">
    <property type="entry name" value="FAD/NAD(P)-binding domain"/>
    <property type="match status" value="1"/>
</dbReference>
<keyword evidence="3" id="KW-0274">FAD</keyword>
<evidence type="ECO:0000256" key="2">
    <source>
        <dbReference type="ARBA" id="ARBA00022630"/>
    </source>
</evidence>
<dbReference type="GO" id="GO:0004497">
    <property type="term" value="F:monooxygenase activity"/>
    <property type="evidence" value="ECO:0007669"/>
    <property type="project" value="UniProtKB-KW"/>
</dbReference>
<gene>
    <name evidence="6" type="ORF">SCAR479_13832</name>
</gene>
<proteinExistence type="predicted"/>
<comment type="caution">
    <text evidence="6">The sequence shown here is derived from an EMBL/GenBank/DDBJ whole genome shotgun (WGS) entry which is preliminary data.</text>
</comment>
<reference evidence="6 7" key="1">
    <citation type="submission" date="2024-02" db="EMBL/GenBank/DDBJ databases">
        <title>First draft genome assembly of two strains of Seiridium cardinale.</title>
        <authorList>
            <person name="Emiliani G."/>
            <person name="Scali E."/>
        </authorList>
    </citation>
    <scope>NUCLEOTIDE SEQUENCE [LARGE SCALE GENOMIC DNA]</scope>
    <source>
        <strain evidence="6 7">BM-138-000479</strain>
    </source>
</reference>
<dbReference type="InterPro" id="IPR036188">
    <property type="entry name" value="FAD/NAD-bd_sf"/>
</dbReference>
<evidence type="ECO:0000313" key="6">
    <source>
        <dbReference type="EMBL" id="KAK9769471.1"/>
    </source>
</evidence>
<name>A0ABR2X6Q9_9PEZI</name>
<dbReference type="SUPFAM" id="SSF51905">
    <property type="entry name" value="FAD/NAD(P)-binding domain"/>
    <property type="match status" value="1"/>
</dbReference>